<dbReference type="EMBL" id="JAPHNI010000019">
    <property type="protein sequence ID" value="KAJ8118432.1"/>
    <property type="molecule type" value="Genomic_DNA"/>
</dbReference>
<evidence type="ECO:0000313" key="2">
    <source>
        <dbReference type="Proteomes" id="UP001153331"/>
    </source>
</evidence>
<sequence>MMALRTRRRNGFSIGLASWDMALLEYLPLTKPSELRLISIRHGPFHSALTLDIFHSTLGHEDSVAFDALSYVWGSPDNPQTIKANIASTDGTIRAFDVSVTHNLATALHHLRHPEEERTVWADAICINQSDYDERAQQVLMMGDIYRSARSVVAFLGPAMDNSSNAINLISNISCFVQVNFASGLVKPSIGSDAEPGWADMHKPLDIERDHLVALFHLIHREWFERLWIRQEVGLGGSRSILLCGHDSVEWSSFCRAIFVLHRRPLSNPGALTRHELDSLRDRLSMVDAVALYSKRAFRFNNLRRQIGRSKCTDQRDRIYGVLGQLRGAAQISIVPDYNKTVAEVYIDATQKNIRLLGDLSVLWQCELRDTSTSDDLSSHLPSWVPDYSTLLCSASIHEAQPQFFNQLPAFESMNDSILRAYGLRCEIVVHVAQGFGSSLETADDTTTAERVREVLLSLKSHVTEAENTKHVVEAFCRCLWLNNFDTRWYPTVPHEAPYEECLSLTRTLLDESSPISQVMLLPEASRCLDKLRAACRDRTLFITENGHPGMAPNCVSSNDEICILFGTWKPAVLRSVSKNQYRVVGGDCYVHGLMNAEPILGPLPSGLQGLLNPHAVGGLKSAGFRELGSGQIVDVDVRVEGFLDHLVAKGVLREPSMEELEAKGVKETLVMAGINIQIFDLI</sequence>
<reference evidence="1" key="1">
    <citation type="submission" date="2022-11" db="EMBL/GenBank/DDBJ databases">
        <title>Genome Sequence of Boeremia exigua.</title>
        <authorList>
            <person name="Buettner E."/>
        </authorList>
    </citation>
    <scope>NUCLEOTIDE SEQUENCE</scope>
    <source>
        <strain evidence="1">CU02</strain>
    </source>
</reference>
<name>A0ACC2ITC9_9PLEO</name>
<organism evidence="1 2">
    <name type="scientific">Boeremia exigua</name>
    <dbReference type="NCBI Taxonomy" id="749465"/>
    <lineage>
        <taxon>Eukaryota</taxon>
        <taxon>Fungi</taxon>
        <taxon>Dikarya</taxon>
        <taxon>Ascomycota</taxon>
        <taxon>Pezizomycotina</taxon>
        <taxon>Dothideomycetes</taxon>
        <taxon>Pleosporomycetidae</taxon>
        <taxon>Pleosporales</taxon>
        <taxon>Pleosporineae</taxon>
        <taxon>Didymellaceae</taxon>
        <taxon>Boeremia</taxon>
    </lineage>
</organism>
<comment type="caution">
    <text evidence="1">The sequence shown here is derived from an EMBL/GenBank/DDBJ whole genome shotgun (WGS) entry which is preliminary data.</text>
</comment>
<protein>
    <submittedName>
        <fullName evidence="1">Uncharacterized protein</fullName>
    </submittedName>
</protein>
<dbReference type="Proteomes" id="UP001153331">
    <property type="component" value="Unassembled WGS sequence"/>
</dbReference>
<proteinExistence type="predicted"/>
<accession>A0ACC2ITC9</accession>
<gene>
    <name evidence="1" type="ORF">OPT61_g574</name>
</gene>
<keyword evidence="2" id="KW-1185">Reference proteome</keyword>
<evidence type="ECO:0000313" key="1">
    <source>
        <dbReference type="EMBL" id="KAJ8118432.1"/>
    </source>
</evidence>